<organism evidence="2">
    <name type="scientific">Dissoconium aciculare CBS 342.82</name>
    <dbReference type="NCBI Taxonomy" id="1314786"/>
    <lineage>
        <taxon>Eukaryota</taxon>
        <taxon>Fungi</taxon>
        <taxon>Dikarya</taxon>
        <taxon>Ascomycota</taxon>
        <taxon>Pezizomycotina</taxon>
        <taxon>Dothideomycetes</taxon>
        <taxon>Dothideomycetidae</taxon>
        <taxon>Mycosphaerellales</taxon>
        <taxon>Dissoconiaceae</taxon>
        <taxon>Dissoconium</taxon>
    </lineage>
</organism>
<dbReference type="Proteomes" id="UP000504637">
    <property type="component" value="Unplaced"/>
</dbReference>
<name>A0A6J3LPC7_9PEZI</name>
<gene>
    <name evidence="2" type="ORF">K489DRAFT_435672</name>
</gene>
<keyword evidence="1" id="KW-1185">Reference proteome</keyword>
<reference evidence="2" key="3">
    <citation type="submission" date="2025-08" db="UniProtKB">
        <authorList>
            <consortium name="RefSeq"/>
        </authorList>
    </citation>
    <scope>IDENTIFICATION</scope>
    <source>
        <strain evidence="2">CBS 342.82</strain>
    </source>
</reference>
<protein>
    <submittedName>
        <fullName evidence="2">Uncharacterized protein</fullName>
    </submittedName>
</protein>
<dbReference type="PANTHER" id="PTHR10622">
    <property type="entry name" value="HET DOMAIN-CONTAINING PROTEIN"/>
    <property type="match status" value="1"/>
</dbReference>
<reference evidence="2" key="1">
    <citation type="submission" date="2020-01" db="EMBL/GenBank/DDBJ databases">
        <authorList>
            <consortium name="DOE Joint Genome Institute"/>
            <person name="Haridas S."/>
            <person name="Albert R."/>
            <person name="Binder M."/>
            <person name="Bloem J."/>
            <person name="Labutti K."/>
            <person name="Salamov A."/>
            <person name="Andreopoulos B."/>
            <person name="Baker S.E."/>
            <person name="Barry K."/>
            <person name="Bills G."/>
            <person name="Bluhm B.H."/>
            <person name="Cannon C."/>
            <person name="Castanera R."/>
            <person name="Culley D.E."/>
            <person name="Daum C."/>
            <person name="Ezra D."/>
            <person name="Gonzalez J.B."/>
            <person name="Henrissat B."/>
            <person name="Kuo A."/>
            <person name="Liang C."/>
            <person name="Lipzen A."/>
            <person name="Lutzoni F."/>
            <person name="Magnuson J."/>
            <person name="Mondo S."/>
            <person name="Nolan M."/>
            <person name="Ohm R."/>
            <person name="Pangilinan J."/>
            <person name="Park H.-J."/>
            <person name="Ramirez L."/>
            <person name="Alfaro M."/>
            <person name="Sun H."/>
            <person name="Tritt A."/>
            <person name="Yoshinaga Y."/>
            <person name="Zwiers L.-H."/>
            <person name="Turgeon B.G."/>
            <person name="Goodwin S.B."/>
            <person name="Spatafora J.W."/>
            <person name="Crous P.W."/>
            <person name="Grigoriev I.V."/>
        </authorList>
    </citation>
    <scope>NUCLEOTIDE SEQUENCE</scope>
    <source>
        <strain evidence="2">CBS 342.82</strain>
    </source>
</reference>
<evidence type="ECO:0000313" key="1">
    <source>
        <dbReference type="Proteomes" id="UP000504637"/>
    </source>
</evidence>
<sequence>MNSMFRWYQRATKCYVYLADVSVGEQQVAMDFTFRWYQRATECYAYLAGVSTGISIEALQGKRLSSFSKQERFSWMERRTTKYEEDKVYALLGIFEVELVIQYGQGWASAMEKLEEAISVQTDVMRDLRVTHPWEVMVIMVSTLTGVLSRSW</sequence>
<proteinExistence type="predicted"/>
<accession>A0A6J3LPC7</accession>
<dbReference type="PANTHER" id="PTHR10622:SF13">
    <property type="entry name" value="NACHT DOMAIN-CONTAINING PROTEIN"/>
    <property type="match status" value="1"/>
</dbReference>
<reference evidence="2" key="2">
    <citation type="submission" date="2020-04" db="EMBL/GenBank/DDBJ databases">
        <authorList>
            <consortium name="NCBI Genome Project"/>
        </authorList>
    </citation>
    <scope>NUCLEOTIDE SEQUENCE</scope>
    <source>
        <strain evidence="2">CBS 342.82</strain>
    </source>
</reference>
<dbReference type="AlphaFoldDB" id="A0A6J3LPC7"/>
<dbReference type="OrthoDB" id="3791777at2759"/>
<dbReference type="GeneID" id="54366407"/>
<dbReference type="RefSeq" id="XP_033454776.1">
    <property type="nucleotide sequence ID" value="XM_033608607.1"/>
</dbReference>
<evidence type="ECO:0000313" key="2">
    <source>
        <dbReference type="RefSeq" id="XP_033454776.1"/>
    </source>
</evidence>